<dbReference type="Pfam" id="PF10157">
    <property type="entry name" value="BORCS6"/>
    <property type="match status" value="1"/>
</dbReference>
<comment type="caution">
    <text evidence="2">The sequence shown here is derived from an EMBL/GenBank/DDBJ whole genome shotgun (WGS) entry which is preliminary data.</text>
</comment>
<dbReference type="PANTHER" id="PTHR13440:SF7">
    <property type="entry name" value="BLOC-1 RELATED COMPLEX SUBUNIT 6"/>
    <property type="match status" value="1"/>
</dbReference>
<evidence type="ECO:0000313" key="3">
    <source>
        <dbReference type="Proteomes" id="UP001479436"/>
    </source>
</evidence>
<evidence type="ECO:0000259" key="1">
    <source>
        <dbReference type="Pfam" id="PF10157"/>
    </source>
</evidence>
<proteinExistence type="predicted"/>
<keyword evidence="3" id="KW-1185">Reference proteome</keyword>
<gene>
    <name evidence="2" type="ORF">K7432_016002</name>
</gene>
<dbReference type="InterPro" id="IPR019314">
    <property type="entry name" value="BORCS6"/>
</dbReference>
<dbReference type="PANTHER" id="PTHR13440">
    <property type="entry name" value="BLOC-1 RELATED COMPLEX SUBUNIT 6"/>
    <property type="match status" value="1"/>
</dbReference>
<feature type="domain" description="BLOC-1-related complex subunit 6 C-terminal helix" evidence="1">
    <location>
        <begin position="24"/>
        <end position="120"/>
    </location>
</feature>
<reference evidence="2 3" key="1">
    <citation type="submission" date="2023-04" db="EMBL/GenBank/DDBJ databases">
        <title>Genome of Basidiobolus ranarum AG-B5.</title>
        <authorList>
            <person name="Stajich J.E."/>
            <person name="Carter-House D."/>
            <person name="Gryganskyi A."/>
        </authorList>
    </citation>
    <scope>NUCLEOTIDE SEQUENCE [LARGE SCALE GENOMIC DNA]</scope>
    <source>
        <strain evidence="2 3">AG-B5</strain>
    </source>
</reference>
<organism evidence="2 3">
    <name type="scientific">Basidiobolus ranarum</name>
    <dbReference type="NCBI Taxonomy" id="34480"/>
    <lineage>
        <taxon>Eukaryota</taxon>
        <taxon>Fungi</taxon>
        <taxon>Fungi incertae sedis</taxon>
        <taxon>Zoopagomycota</taxon>
        <taxon>Entomophthoromycotina</taxon>
        <taxon>Basidiobolomycetes</taxon>
        <taxon>Basidiobolales</taxon>
        <taxon>Basidiobolaceae</taxon>
        <taxon>Basidiobolus</taxon>
    </lineage>
</organism>
<name>A0ABR2VND9_9FUNG</name>
<dbReference type="Proteomes" id="UP001479436">
    <property type="component" value="Unassembled WGS sequence"/>
</dbReference>
<protein>
    <recommendedName>
        <fullName evidence="1">BLOC-1-related complex subunit 6 C-terminal helix domain-containing protein</fullName>
    </recommendedName>
</protein>
<dbReference type="InterPro" id="IPR046465">
    <property type="entry name" value="BORCS6_C"/>
</dbReference>
<accession>A0ABR2VND9</accession>
<evidence type="ECO:0000313" key="2">
    <source>
        <dbReference type="EMBL" id="KAK9680223.1"/>
    </source>
</evidence>
<sequence length="124" mass="13935">MEATTTGENIKEQPNAFSSGLTLDKFPIEELEREAVQLSHNLDEVLFDLERQMRDCAGFTLKSIEAYKLGIDSIGNTIEESISSTVELIRKCDELDKDFSSIHNLSAQIKNINQTLDILDNLSK</sequence>
<dbReference type="EMBL" id="JASJQH010009278">
    <property type="protein sequence ID" value="KAK9680223.1"/>
    <property type="molecule type" value="Genomic_DNA"/>
</dbReference>